<dbReference type="PIRSF" id="PIRSF019574">
    <property type="entry name" value="Periplasmic_polyamine_BP"/>
    <property type="match status" value="1"/>
</dbReference>
<dbReference type="PANTHER" id="PTHR30222">
    <property type="entry name" value="SPERMIDINE/PUTRESCINE-BINDING PERIPLASMIC PROTEIN"/>
    <property type="match status" value="1"/>
</dbReference>
<evidence type="ECO:0000256" key="4">
    <source>
        <dbReference type="ARBA" id="ARBA00022764"/>
    </source>
</evidence>
<dbReference type="Gene3D" id="3.40.190.10">
    <property type="entry name" value="Periplasmic binding protein-like II"/>
    <property type="match status" value="2"/>
</dbReference>
<organism evidence="6 7">
    <name type="scientific">Arenimonas maotaiensis</name>
    <dbReference type="NCBI Taxonomy" id="1446479"/>
    <lineage>
        <taxon>Bacteria</taxon>
        <taxon>Pseudomonadati</taxon>
        <taxon>Pseudomonadota</taxon>
        <taxon>Gammaproteobacteria</taxon>
        <taxon>Lysobacterales</taxon>
        <taxon>Lysobacteraceae</taxon>
        <taxon>Arenimonas</taxon>
    </lineage>
</organism>
<dbReference type="PANTHER" id="PTHR30222:SF12">
    <property type="entry name" value="NORSPERMIDINE SENSOR"/>
    <property type="match status" value="1"/>
</dbReference>
<evidence type="ECO:0000256" key="3">
    <source>
        <dbReference type="ARBA" id="ARBA00022729"/>
    </source>
</evidence>
<dbReference type="AlphaFoldDB" id="A0A917FIY5"/>
<comment type="function">
    <text evidence="5">Required for the activity of the bacterial periplasmic transport system of putrescine.</text>
</comment>
<dbReference type="GO" id="GO:0042597">
    <property type="term" value="C:periplasmic space"/>
    <property type="evidence" value="ECO:0007669"/>
    <property type="project" value="UniProtKB-SubCell"/>
</dbReference>
<reference evidence="6" key="2">
    <citation type="submission" date="2020-09" db="EMBL/GenBank/DDBJ databases">
        <authorList>
            <person name="Sun Q."/>
            <person name="Zhou Y."/>
        </authorList>
    </citation>
    <scope>NUCLEOTIDE SEQUENCE</scope>
    <source>
        <strain evidence="6">CGMCC 1.12726</strain>
    </source>
</reference>
<dbReference type="InterPro" id="IPR001188">
    <property type="entry name" value="Sperm_putr-bd"/>
</dbReference>
<dbReference type="InterPro" id="IPR006059">
    <property type="entry name" value="SBP"/>
</dbReference>
<keyword evidence="4 5" id="KW-0574">Periplasm</keyword>
<comment type="subcellular location">
    <subcellularLocation>
        <location evidence="1 5">Periplasm</location>
    </subcellularLocation>
</comment>
<dbReference type="CDD" id="cd13659">
    <property type="entry name" value="PBP2_PotF"/>
    <property type="match status" value="1"/>
</dbReference>
<name>A0A917FIY5_9GAMM</name>
<dbReference type="PRINTS" id="PR00909">
    <property type="entry name" value="SPERMDNBNDNG"/>
</dbReference>
<dbReference type="GO" id="GO:0019808">
    <property type="term" value="F:polyamine binding"/>
    <property type="evidence" value="ECO:0007669"/>
    <property type="project" value="InterPro"/>
</dbReference>
<dbReference type="Pfam" id="PF13416">
    <property type="entry name" value="SBP_bac_8"/>
    <property type="match status" value="1"/>
</dbReference>
<protein>
    <recommendedName>
        <fullName evidence="5">Putrescine-binding periplasmic protein</fullName>
    </recommendedName>
</protein>
<dbReference type="EMBL" id="BMFO01000001">
    <property type="protein sequence ID" value="GGF83636.1"/>
    <property type="molecule type" value="Genomic_DNA"/>
</dbReference>
<dbReference type="PROSITE" id="PS51257">
    <property type="entry name" value="PROKAR_LIPOPROTEIN"/>
    <property type="match status" value="1"/>
</dbReference>
<evidence type="ECO:0000256" key="1">
    <source>
        <dbReference type="ARBA" id="ARBA00004418"/>
    </source>
</evidence>
<reference evidence="6" key="1">
    <citation type="journal article" date="2014" name="Int. J. Syst. Evol. Microbiol.">
        <title>Complete genome sequence of Corynebacterium casei LMG S-19264T (=DSM 44701T), isolated from a smear-ripened cheese.</title>
        <authorList>
            <consortium name="US DOE Joint Genome Institute (JGI-PGF)"/>
            <person name="Walter F."/>
            <person name="Albersmeier A."/>
            <person name="Kalinowski J."/>
            <person name="Ruckert C."/>
        </authorList>
    </citation>
    <scope>NUCLEOTIDE SEQUENCE</scope>
    <source>
        <strain evidence="6">CGMCC 1.12726</strain>
    </source>
</reference>
<dbReference type="Proteomes" id="UP000632858">
    <property type="component" value="Unassembled WGS sequence"/>
</dbReference>
<accession>A0A917FIY5</accession>
<dbReference type="RefSeq" id="WP_188446851.1">
    <property type="nucleotide sequence ID" value="NZ_BMFO01000001.1"/>
</dbReference>
<evidence type="ECO:0000256" key="2">
    <source>
        <dbReference type="ARBA" id="ARBA00022448"/>
    </source>
</evidence>
<evidence type="ECO:0000313" key="6">
    <source>
        <dbReference type="EMBL" id="GGF83636.1"/>
    </source>
</evidence>
<proteinExistence type="inferred from homology"/>
<keyword evidence="3" id="KW-0732">Signal</keyword>
<keyword evidence="2 5" id="KW-0813">Transport</keyword>
<dbReference type="SUPFAM" id="SSF53850">
    <property type="entry name" value="Periplasmic binding protein-like II"/>
    <property type="match status" value="1"/>
</dbReference>
<evidence type="ECO:0000313" key="7">
    <source>
        <dbReference type="Proteomes" id="UP000632858"/>
    </source>
</evidence>
<comment type="caution">
    <text evidence="6">The sequence shown here is derived from an EMBL/GenBank/DDBJ whole genome shotgun (WGS) entry which is preliminary data.</text>
</comment>
<evidence type="ECO:0000256" key="5">
    <source>
        <dbReference type="PIRNR" id="PIRNR019574"/>
    </source>
</evidence>
<sequence length="372" mass="39774">MKRMLFVLAACGLLSACGGKDDAPKADEAVSKNLYVYNWSDYIAEDTVAAFEKETGIKVVYDVYDGNETLEAKLLAGASGYDVVFPSARPFAEKHIAAGIYADLDKAALPNAKNNDPSVMAALAGIDPGNAKLMPYLWGTTGIGINVKKVREILGEDAALDSWSLIFDPAVAGKLAQCGIAVLDDPEDAFTSAVLWKGLNPKVSDAKTLDGIKAAFLGTRPNITYFHSSKYITDLANGDVCVAMGYSGDVFQARDRAEEAGNGVEIAFVIPKEGAARWIDVMAVPADAPNKANAMKFIDFLMKAEVAAGVAEYVSYATPNTAAKALLPAEVQTDESIYPKPEVAAKLVDPATFPMDVQRERVRLWTTIKTGK</sequence>
<keyword evidence="7" id="KW-1185">Reference proteome</keyword>
<gene>
    <name evidence="6" type="ORF">GCM10010960_02160</name>
</gene>
<dbReference type="GO" id="GO:0015846">
    <property type="term" value="P:polyamine transport"/>
    <property type="evidence" value="ECO:0007669"/>
    <property type="project" value="InterPro"/>
</dbReference>
<comment type="similarity">
    <text evidence="5">Belongs to the bacterial solute-binding protein PotD/PotF family.</text>
</comment>